<reference evidence="10" key="1">
    <citation type="submission" date="2020-07" db="EMBL/GenBank/DDBJ databases">
        <title>Koleobacter methoxysyntrophicus gen. nov., sp. nov., a novel anaerobic bacterium isolated from deep subsurface oil field and proposal of Koleobacterales ord. nov. in the phylum Firmicutes.</title>
        <authorList>
            <person name="Sakamoto S."/>
            <person name="Tamaki H."/>
        </authorList>
    </citation>
    <scope>NUCLEOTIDE SEQUENCE</scope>
    <source>
        <strain evidence="10">NRmbB1</strain>
    </source>
</reference>
<dbReference type="SUPFAM" id="SSF53927">
    <property type="entry name" value="Cytidine deaminase-like"/>
    <property type="match status" value="1"/>
</dbReference>
<feature type="domain" description="CMP/dCMP-type deaminase" evidence="9">
    <location>
        <begin position="1"/>
        <end position="105"/>
    </location>
</feature>
<dbReference type="PANTHER" id="PTHR11079:SF202">
    <property type="entry name" value="TRNA-SPECIFIC ADENOSINE DEAMINASE"/>
    <property type="match status" value="1"/>
</dbReference>
<keyword evidence="11" id="KW-1185">Reference proteome</keyword>
<feature type="binding site" evidence="8">
    <location>
        <position position="79"/>
    </location>
    <ligand>
        <name>Zn(2+)</name>
        <dbReference type="ChEBI" id="CHEBI:29105"/>
        <note>catalytic</note>
    </ligand>
</feature>
<gene>
    <name evidence="8 10" type="primary">tadA</name>
    <name evidence="10" type="ORF">H0A61_00915</name>
</gene>
<comment type="catalytic activity">
    <reaction evidence="7 8">
        <text>adenosine(34) in tRNA + H2O + H(+) = inosine(34) in tRNA + NH4(+)</text>
        <dbReference type="Rhea" id="RHEA:43168"/>
        <dbReference type="Rhea" id="RHEA-COMP:10373"/>
        <dbReference type="Rhea" id="RHEA-COMP:10374"/>
        <dbReference type="ChEBI" id="CHEBI:15377"/>
        <dbReference type="ChEBI" id="CHEBI:15378"/>
        <dbReference type="ChEBI" id="CHEBI:28938"/>
        <dbReference type="ChEBI" id="CHEBI:74411"/>
        <dbReference type="ChEBI" id="CHEBI:82852"/>
        <dbReference type="EC" id="3.5.4.33"/>
    </reaction>
</comment>
<dbReference type="EC" id="3.5.4.33" evidence="8"/>
<dbReference type="InterPro" id="IPR016192">
    <property type="entry name" value="APOBEC/CMP_deaminase_Zn-bd"/>
</dbReference>
<dbReference type="Gene3D" id="3.40.140.10">
    <property type="entry name" value="Cytidine Deaminase, domain 2"/>
    <property type="match status" value="1"/>
</dbReference>
<feature type="binding site" evidence="8">
    <location>
        <position position="76"/>
    </location>
    <ligand>
        <name>Zn(2+)</name>
        <dbReference type="ChEBI" id="CHEBI:29105"/>
        <note>catalytic</note>
    </ligand>
</feature>
<dbReference type="HAMAP" id="MF_00972">
    <property type="entry name" value="tRNA_aden_deaminase"/>
    <property type="match status" value="1"/>
</dbReference>
<dbReference type="InterPro" id="IPR028883">
    <property type="entry name" value="tRNA_aden_deaminase"/>
</dbReference>
<evidence type="ECO:0000256" key="7">
    <source>
        <dbReference type="ARBA" id="ARBA00048045"/>
    </source>
</evidence>
<keyword evidence="4 8" id="KW-0479">Metal-binding</keyword>
<dbReference type="NCBIfam" id="NF008113">
    <property type="entry name" value="PRK10860.1"/>
    <property type="match status" value="1"/>
</dbReference>
<evidence type="ECO:0000256" key="8">
    <source>
        <dbReference type="HAMAP-Rule" id="MF_00972"/>
    </source>
</evidence>
<dbReference type="CDD" id="cd01285">
    <property type="entry name" value="nucleoside_deaminase"/>
    <property type="match status" value="1"/>
</dbReference>
<feature type="active site" description="Proton donor" evidence="8">
    <location>
        <position position="48"/>
    </location>
</feature>
<keyword evidence="6 8" id="KW-0862">Zinc</keyword>
<dbReference type="PANTHER" id="PTHR11079">
    <property type="entry name" value="CYTOSINE DEAMINASE FAMILY MEMBER"/>
    <property type="match status" value="1"/>
</dbReference>
<dbReference type="PROSITE" id="PS00903">
    <property type="entry name" value="CYT_DCMP_DEAMINASES_1"/>
    <property type="match status" value="1"/>
</dbReference>
<dbReference type="Proteomes" id="UP000662904">
    <property type="component" value="Chromosome"/>
</dbReference>
<evidence type="ECO:0000313" key="10">
    <source>
        <dbReference type="EMBL" id="QSQ08586.1"/>
    </source>
</evidence>
<comment type="similarity">
    <text evidence="1">Belongs to the cytidine and deoxycytidylate deaminase family. ADAT2 subfamily.</text>
</comment>
<name>A0A8A0RN00_9FIRM</name>
<evidence type="ECO:0000256" key="1">
    <source>
        <dbReference type="ARBA" id="ARBA00010669"/>
    </source>
</evidence>
<accession>A0A8A0RN00</accession>
<dbReference type="InterPro" id="IPR058535">
    <property type="entry name" value="MafB19-deam"/>
</dbReference>
<dbReference type="InterPro" id="IPR016193">
    <property type="entry name" value="Cytidine_deaminase-like"/>
</dbReference>
<evidence type="ECO:0000256" key="3">
    <source>
        <dbReference type="ARBA" id="ARBA00022694"/>
    </source>
</evidence>
<evidence type="ECO:0000313" key="11">
    <source>
        <dbReference type="Proteomes" id="UP000662904"/>
    </source>
</evidence>
<feature type="binding site" evidence="8">
    <location>
        <position position="46"/>
    </location>
    <ligand>
        <name>Zn(2+)</name>
        <dbReference type="ChEBI" id="CHEBI:29105"/>
        <note>catalytic</note>
    </ligand>
</feature>
<evidence type="ECO:0000256" key="4">
    <source>
        <dbReference type="ARBA" id="ARBA00022723"/>
    </source>
</evidence>
<dbReference type="Pfam" id="PF14437">
    <property type="entry name" value="MafB19-deam"/>
    <property type="match status" value="1"/>
</dbReference>
<proteinExistence type="inferred from homology"/>
<organism evidence="10 11">
    <name type="scientific">Koleobacter methoxysyntrophicus</name>
    <dbReference type="NCBI Taxonomy" id="2751313"/>
    <lineage>
        <taxon>Bacteria</taxon>
        <taxon>Bacillati</taxon>
        <taxon>Bacillota</taxon>
        <taxon>Clostridia</taxon>
        <taxon>Koleobacterales</taxon>
        <taxon>Koleobacteraceae</taxon>
        <taxon>Koleobacter</taxon>
    </lineage>
</organism>
<comment type="subunit">
    <text evidence="2 8">Homodimer.</text>
</comment>
<dbReference type="FunFam" id="3.40.140.10:FF:000005">
    <property type="entry name" value="tRNA-specific adenosine deaminase"/>
    <property type="match status" value="1"/>
</dbReference>
<protein>
    <recommendedName>
        <fullName evidence="8">tRNA-specific adenosine deaminase</fullName>
        <ecNumber evidence="8">3.5.4.33</ecNumber>
    </recommendedName>
</protein>
<dbReference type="GO" id="GO:0002100">
    <property type="term" value="P:tRNA wobble adenosine to inosine editing"/>
    <property type="evidence" value="ECO:0007669"/>
    <property type="project" value="UniProtKB-UniRule"/>
</dbReference>
<comment type="cofactor">
    <cofactor evidence="8">
        <name>Zn(2+)</name>
        <dbReference type="ChEBI" id="CHEBI:29105"/>
    </cofactor>
    <text evidence="8">Binds 1 zinc ion per subunit.</text>
</comment>
<evidence type="ECO:0000256" key="6">
    <source>
        <dbReference type="ARBA" id="ARBA00022833"/>
    </source>
</evidence>
<evidence type="ECO:0000259" key="9">
    <source>
        <dbReference type="PROSITE" id="PS51747"/>
    </source>
</evidence>
<dbReference type="AlphaFoldDB" id="A0A8A0RN00"/>
<dbReference type="PROSITE" id="PS51747">
    <property type="entry name" value="CYT_DCMP_DEAMINASES_2"/>
    <property type="match status" value="1"/>
</dbReference>
<evidence type="ECO:0000256" key="5">
    <source>
        <dbReference type="ARBA" id="ARBA00022801"/>
    </source>
</evidence>
<comment type="function">
    <text evidence="8">Catalyzes the deamination of adenosine to inosine at the wobble position 34 of tRNA(Arg2).</text>
</comment>
<keyword evidence="5 8" id="KW-0378">Hydrolase</keyword>
<dbReference type="GO" id="GO:0052717">
    <property type="term" value="F:tRNA-specific adenosine-34 deaminase activity"/>
    <property type="evidence" value="ECO:0007669"/>
    <property type="project" value="UniProtKB-UniRule"/>
</dbReference>
<keyword evidence="3 8" id="KW-0819">tRNA processing</keyword>
<dbReference type="InterPro" id="IPR002125">
    <property type="entry name" value="CMP_dCMP_dom"/>
</dbReference>
<dbReference type="KEGG" id="kme:H0A61_00915"/>
<dbReference type="EMBL" id="CP059066">
    <property type="protein sequence ID" value="QSQ08586.1"/>
    <property type="molecule type" value="Genomic_DNA"/>
</dbReference>
<sequence>MKEALKEAEKALEEGEIPVGAVIARGGKIISRAHNLKETLNDPTAHAEILAIRQAAGVLENWRLDGCDLYVTVEPCPMCAGAIVQARIDKLVYGVMDFKAGACGSVFNIVQEERLNHRVEIISGIMEDDCGNLLKAFFKNLRI</sequence>
<evidence type="ECO:0000256" key="2">
    <source>
        <dbReference type="ARBA" id="ARBA00011738"/>
    </source>
</evidence>
<dbReference type="GO" id="GO:0008270">
    <property type="term" value="F:zinc ion binding"/>
    <property type="evidence" value="ECO:0007669"/>
    <property type="project" value="UniProtKB-UniRule"/>
</dbReference>